<dbReference type="RefSeq" id="WP_042061380.1">
    <property type="nucleotide sequence ID" value="NZ_BAND01000128.1"/>
</dbReference>
<dbReference type="NCBIfam" id="TIGR00915">
    <property type="entry name" value="2A0602"/>
    <property type="match status" value="1"/>
</dbReference>
<dbReference type="NCBIfam" id="NF000282">
    <property type="entry name" value="RND_permease_1"/>
    <property type="match status" value="1"/>
</dbReference>
<feature type="transmembrane region" description="Helical" evidence="9">
    <location>
        <begin position="995"/>
        <end position="1027"/>
    </location>
</feature>
<feature type="transmembrane region" description="Helical" evidence="9">
    <location>
        <begin position="869"/>
        <end position="887"/>
    </location>
</feature>
<dbReference type="Proteomes" id="UP000019760">
    <property type="component" value="Unassembled WGS sequence"/>
</dbReference>
<dbReference type="FunFam" id="3.30.70.1430:FF:000001">
    <property type="entry name" value="Efflux pump membrane transporter"/>
    <property type="match status" value="1"/>
</dbReference>
<evidence type="ECO:0000256" key="5">
    <source>
        <dbReference type="ARBA" id="ARBA00022519"/>
    </source>
</evidence>
<gene>
    <name evidence="10" type="ORF">Amme_129_010</name>
</gene>
<dbReference type="Gene3D" id="1.20.1640.10">
    <property type="entry name" value="Multidrug efflux transporter AcrB transmembrane domain"/>
    <property type="match status" value="2"/>
</dbReference>
<reference evidence="11" key="1">
    <citation type="journal article" date="2014" name="FEMS Microbiol. Lett.">
        <title>Draft Genomic DNA Sequence of the Facultatively Methylotrophic Bacterium Acidomonas methanolica type strain MB58.</title>
        <authorList>
            <person name="Higashiura N."/>
            <person name="Hadano H."/>
            <person name="Hirakawa H."/>
            <person name="Matsutani M."/>
            <person name="Takabe S."/>
            <person name="Matsushita K."/>
            <person name="Azuma Y."/>
        </authorList>
    </citation>
    <scope>NUCLEOTIDE SEQUENCE [LARGE SCALE GENOMIC DNA]</scope>
    <source>
        <strain evidence="11">MB58</strain>
    </source>
</reference>
<organism evidence="10 11">
    <name type="scientific">Acidomonas methanolica NBRC 104435</name>
    <dbReference type="NCBI Taxonomy" id="1231351"/>
    <lineage>
        <taxon>Bacteria</taxon>
        <taxon>Pseudomonadati</taxon>
        <taxon>Pseudomonadota</taxon>
        <taxon>Alphaproteobacteria</taxon>
        <taxon>Acetobacterales</taxon>
        <taxon>Acetobacteraceae</taxon>
        <taxon>Acidomonas</taxon>
    </lineage>
</organism>
<protein>
    <recommendedName>
        <fullName evidence="9">Efflux pump membrane transporter</fullName>
    </recommendedName>
</protein>
<dbReference type="EMBL" id="BAND01000128">
    <property type="protein sequence ID" value="GAJ30386.1"/>
    <property type="molecule type" value="Genomic_DNA"/>
</dbReference>
<comment type="subcellular location">
    <subcellularLocation>
        <location evidence="1 9">Cell inner membrane</location>
        <topology evidence="1 9">Multi-pass membrane protein</topology>
    </subcellularLocation>
</comment>
<dbReference type="PRINTS" id="PR00702">
    <property type="entry name" value="ACRIFLAVINRP"/>
</dbReference>
<dbReference type="SUPFAM" id="SSF82866">
    <property type="entry name" value="Multidrug efflux transporter AcrB transmembrane domain"/>
    <property type="match status" value="2"/>
</dbReference>
<dbReference type="Gene3D" id="3.30.70.1440">
    <property type="entry name" value="Multidrug efflux transporter AcrB pore domain"/>
    <property type="match status" value="1"/>
</dbReference>
<dbReference type="SUPFAM" id="SSF82714">
    <property type="entry name" value="Multidrug efflux transporter AcrB TolC docking domain, DN and DC subdomains"/>
    <property type="match status" value="2"/>
</dbReference>
<keyword evidence="3 9" id="KW-0813">Transport</keyword>
<dbReference type="FunFam" id="1.20.1640.10:FF:000001">
    <property type="entry name" value="Efflux pump membrane transporter"/>
    <property type="match status" value="1"/>
</dbReference>
<dbReference type="AlphaFoldDB" id="A0A023D989"/>
<keyword evidence="5 9" id="KW-0997">Cell inner membrane</keyword>
<dbReference type="PANTHER" id="PTHR32063">
    <property type="match status" value="1"/>
</dbReference>
<dbReference type="GO" id="GO:0009636">
    <property type="term" value="P:response to toxic substance"/>
    <property type="evidence" value="ECO:0007669"/>
    <property type="project" value="UniProtKB-ARBA"/>
</dbReference>
<feature type="transmembrane region" description="Helical" evidence="9">
    <location>
        <begin position="920"/>
        <end position="941"/>
    </location>
</feature>
<feature type="transmembrane region" description="Helical" evidence="9">
    <location>
        <begin position="340"/>
        <end position="359"/>
    </location>
</feature>
<feature type="transmembrane region" description="Helical" evidence="9">
    <location>
        <begin position="529"/>
        <end position="553"/>
    </location>
</feature>
<keyword evidence="8 9" id="KW-0472">Membrane</keyword>
<accession>A0A023D989</accession>
<dbReference type="InterPro" id="IPR001036">
    <property type="entry name" value="Acrflvin-R"/>
</dbReference>
<dbReference type="SUPFAM" id="SSF82693">
    <property type="entry name" value="Multidrug efflux transporter AcrB pore domain, PN1, PN2, PC1 and PC2 subdomains"/>
    <property type="match status" value="4"/>
</dbReference>
<evidence type="ECO:0000256" key="1">
    <source>
        <dbReference type="ARBA" id="ARBA00004429"/>
    </source>
</evidence>
<evidence type="ECO:0000313" key="10">
    <source>
        <dbReference type="EMBL" id="GAJ30386.1"/>
    </source>
</evidence>
<evidence type="ECO:0000256" key="6">
    <source>
        <dbReference type="ARBA" id="ARBA00022692"/>
    </source>
</evidence>
<evidence type="ECO:0000256" key="7">
    <source>
        <dbReference type="ARBA" id="ARBA00022989"/>
    </source>
</evidence>
<dbReference type="InterPro" id="IPR004764">
    <property type="entry name" value="MdtF-like"/>
</dbReference>
<feature type="transmembrane region" description="Helical" evidence="9">
    <location>
        <begin position="894"/>
        <end position="914"/>
    </location>
</feature>
<name>A0A023D989_ACIMT</name>
<feature type="transmembrane region" description="Helical" evidence="9">
    <location>
        <begin position="396"/>
        <end position="417"/>
    </location>
</feature>
<comment type="similarity">
    <text evidence="2 9">Belongs to the resistance-nodulation-cell division (RND) (TC 2.A.6) family.</text>
</comment>
<dbReference type="PANTHER" id="PTHR32063:SF13">
    <property type="entry name" value="MULTIDRUG EFFLUX PUMP SUBUNIT ACRB-RELATED"/>
    <property type="match status" value="1"/>
</dbReference>
<comment type="caution">
    <text evidence="10">The sequence shown here is derived from an EMBL/GenBank/DDBJ whole genome shotgun (WGS) entry which is preliminary data.</text>
</comment>
<dbReference type="GO" id="GO:0015562">
    <property type="term" value="F:efflux transmembrane transporter activity"/>
    <property type="evidence" value="ECO:0007669"/>
    <property type="project" value="InterPro"/>
</dbReference>
<feature type="transmembrane region" description="Helical" evidence="9">
    <location>
        <begin position="12"/>
        <end position="32"/>
    </location>
</feature>
<evidence type="ECO:0000256" key="2">
    <source>
        <dbReference type="ARBA" id="ARBA00010942"/>
    </source>
</evidence>
<evidence type="ECO:0000256" key="9">
    <source>
        <dbReference type="RuleBase" id="RU364070"/>
    </source>
</evidence>
<evidence type="ECO:0000256" key="4">
    <source>
        <dbReference type="ARBA" id="ARBA00022475"/>
    </source>
</evidence>
<dbReference type="Gene3D" id="3.30.70.1430">
    <property type="entry name" value="Multidrug efflux transporter AcrB pore domain"/>
    <property type="match status" value="2"/>
</dbReference>
<dbReference type="GO" id="GO:0042910">
    <property type="term" value="F:xenobiotic transmembrane transporter activity"/>
    <property type="evidence" value="ECO:0007669"/>
    <property type="project" value="TreeGrafter"/>
</dbReference>
<feature type="transmembrane region" description="Helical" evidence="9">
    <location>
        <begin position="366"/>
        <end position="390"/>
    </location>
</feature>
<dbReference type="Gene3D" id="3.30.2090.10">
    <property type="entry name" value="Multidrug efflux transporter AcrB TolC docking domain, DN and DC subdomains"/>
    <property type="match status" value="2"/>
</dbReference>
<keyword evidence="7 9" id="KW-1133">Transmembrane helix</keyword>
<proteinExistence type="inferred from homology"/>
<dbReference type="OrthoDB" id="9806532at2"/>
<evidence type="ECO:0000256" key="3">
    <source>
        <dbReference type="ARBA" id="ARBA00022448"/>
    </source>
</evidence>
<sequence>MSRFFIDRPVFAWVIGLIIMLLGVVCILRMPIAQYPSIAPPQVAITVTYPGASAETVNNTVVRPILQQMSGLDHLEYLSAQSYANGSMEIDLTFAQGTNPDIAQVQVQNKLQLAEARLPTEVTTQGLSVVKAVKNFMMVVGFTSTDGSMSGNDIADYIASNVVDPLSRVSGVGDHTLFGSEYAMRIWLDPGKLYKYALTLTDVQNAIQAQNIQVSSGELGGLPAKKGVGFDATIIGPTRLTDPQQFENILLKVQQDGAQVRIRDVGSVELGAQSYSISALYNNKPATALALKLASGANQLQTEAAVRAQLAELEKFFPPGLKIVYPLDTEPFIVLSIEDVVKTLLEAIVFVFLVMLVFLQNFRATLIPTIAVPVVLLGTFGVLAALGYAINTLTMLAMVLAVGLLVDDAIVVVENVERVMAQEKLSPRDAARKSMDEITGALVGIVLVLSAVFLPMAAFSGSTGVIYRQFSITIVAAMWLSVLVAMVLTPALCATMLKPTSHEKKTGPAGWFNRNFDRLNKGYLLGVRYLLKGWPVGIVGFVVMTSIVVFFFFRVPGGFLPDEDQGLIFGQVSMRPGATNEQVAAVNKRVADYILSTYKDQVQSVLTVTGFNFAGQSQNSGAFFVRMKDWSVRPGAANTTMAIANKVMQHFWMDPAAQIFAINPPAVLELGNATGFDLELEDRGHVGHQKLLEARNLVLGMAAQDPKLVAVRPNGLEDAPQFHLEVDRAKANAEGLTNADINTTIQGAFGSIYVNQFLRNDRVKQVYIQGVASARMTPADLNKWYMRNTAGTLVPLNTFMHGDWMLGPQKVEDFNGLNSYEILGQPAASVSSGEAMDEMRRILTKLPPGIGYEWTGLSYEQVASGSATGPLYALASIVILFCLAALYESWAIPFSVLLVLPLGVLGAVFATYLRGLSNDVYFQVGLLTTVGLSVKNAILIVEFAKNFFEQGDSLEEAVLKAGQERLRPILMTSIAFVVGTIPLAVATGAGSASRMAIGTCVVGGMLSATVLAVFFVPLFFVCVLKLFRVRRMSEKRGALAQEGVR</sequence>
<dbReference type="Gene3D" id="3.30.70.1320">
    <property type="entry name" value="Multidrug efflux transporter AcrB pore domain like"/>
    <property type="match status" value="1"/>
</dbReference>
<keyword evidence="6 9" id="KW-0812">Transmembrane</keyword>
<evidence type="ECO:0000256" key="8">
    <source>
        <dbReference type="ARBA" id="ARBA00023136"/>
    </source>
</evidence>
<dbReference type="Pfam" id="PF00873">
    <property type="entry name" value="ACR_tran"/>
    <property type="match status" value="1"/>
</dbReference>
<feature type="transmembrane region" description="Helical" evidence="9">
    <location>
        <begin position="470"/>
        <end position="497"/>
    </location>
</feature>
<dbReference type="GO" id="GO:0005886">
    <property type="term" value="C:plasma membrane"/>
    <property type="evidence" value="ECO:0007669"/>
    <property type="project" value="UniProtKB-SubCell"/>
</dbReference>
<dbReference type="InterPro" id="IPR027463">
    <property type="entry name" value="AcrB_DN_DC_subdom"/>
</dbReference>
<keyword evidence="4" id="KW-1003">Cell membrane</keyword>
<evidence type="ECO:0000313" key="11">
    <source>
        <dbReference type="Proteomes" id="UP000019760"/>
    </source>
</evidence>
<keyword evidence="11" id="KW-1185">Reference proteome</keyword>
<feature type="transmembrane region" description="Helical" evidence="9">
    <location>
        <begin position="438"/>
        <end position="458"/>
    </location>
</feature>
<feature type="transmembrane region" description="Helical" evidence="9">
    <location>
        <begin position="969"/>
        <end position="989"/>
    </location>
</feature>
<reference evidence="10 11" key="2">
    <citation type="journal article" date="2014" name="FEMS Microbiol. Lett.">
        <title>Draft genomic DNA sequence of the facultatively methylotrophic bacterium Acidomonas methanolica type strain MB58.</title>
        <authorList>
            <person name="Higashiura N."/>
            <person name="Hadano H."/>
            <person name="Hirakawa H."/>
            <person name="Matsutani M."/>
            <person name="Takabe S."/>
            <person name="Matsushita K."/>
            <person name="Azuma Y."/>
        </authorList>
    </citation>
    <scope>NUCLEOTIDE SEQUENCE [LARGE SCALE GENOMIC DNA]</scope>
    <source>
        <strain evidence="10 11">MB58</strain>
    </source>
</reference>